<dbReference type="EMBL" id="UOEU01000090">
    <property type="protein sequence ID" value="VAW30814.1"/>
    <property type="molecule type" value="Genomic_DNA"/>
</dbReference>
<dbReference type="CDD" id="cd02440">
    <property type="entry name" value="AdoMet_MTases"/>
    <property type="match status" value="1"/>
</dbReference>
<dbReference type="PANTHER" id="PTHR43042:SF3">
    <property type="entry name" value="RIBOSOMAL RNA LARGE SUBUNIT METHYLTRANSFERASE YWBD-RELATED"/>
    <property type="match status" value="1"/>
</dbReference>
<organism evidence="5">
    <name type="scientific">hydrothermal vent metagenome</name>
    <dbReference type="NCBI Taxonomy" id="652676"/>
    <lineage>
        <taxon>unclassified sequences</taxon>
        <taxon>metagenomes</taxon>
        <taxon>ecological metagenomes</taxon>
    </lineage>
</organism>
<reference evidence="5" key="1">
    <citation type="submission" date="2018-06" db="EMBL/GenBank/DDBJ databases">
        <authorList>
            <person name="Zhirakovskaya E."/>
        </authorList>
    </citation>
    <scope>NUCLEOTIDE SEQUENCE</scope>
</reference>
<keyword evidence="1 5" id="KW-0489">Methyltransferase</keyword>
<sequence>MLVNRLRKRQRHLRKWASRNDISCYRLYERDIPEFPLIVDWYDGEAVVWLYERKGDEDNGTWQTEALNQIQEGLNLTPSQLFVKTRARQRGLQQQYQKYGQQKHIRLVQEQGLTFELNLSDYLDTGLFLDHRNTRKMVQMEADGKRVLNLFAYTGSFSCYTAIGGAKSTTTVDLSKKYCAWAVRNLQHNDIHVGKQHRVIAQDCWQFLAKEKRSYDLIICDPPTFSN</sequence>
<dbReference type="PANTHER" id="PTHR43042">
    <property type="entry name" value="SAM-DEPENDENT METHYLTRANSFERASE"/>
    <property type="match status" value="1"/>
</dbReference>
<keyword evidence="3" id="KW-0949">S-adenosyl-L-methionine</keyword>
<keyword evidence="2 5" id="KW-0808">Transferase</keyword>
<evidence type="ECO:0000256" key="2">
    <source>
        <dbReference type="ARBA" id="ARBA00022679"/>
    </source>
</evidence>
<feature type="domain" description="S-adenosylmethionine-dependent methyltransferase" evidence="4">
    <location>
        <begin position="37"/>
        <end position="226"/>
    </location>
</feature>
<evidence type="ECO:0000256" key="3">
    <source>
        <dbReference type="ARBA" id="ARBA00022691"/>
    </source>
</evidence>
<evidence type="ECO:0000313" key="5">
    <source>
        <dbReference type="EMBL" id="VAW30814.1"/>
    </source>
</evidence>
<dbReference type="InterPro" id="IPR029063">
    <property type="entry name" value="SAM-dependent_MTases_sf"/>
</dbReference>
<dbReference type="EC" id="2.1.1.173" evidence="5"/>
<protein>
    <submittedName>
        <fullName evidence="5">23S rRNA (Guanine(2445)-N(2))-methyltransferase / 23S rRNA (Guanine(2069)-N(7))-methyltransferase</fullName>
        <ecNumber evidence="5">2.1.1.173</ecNumber>
        <ecNumber evidence="5">2.1.1.264</ecNumber>
    </submittedName>
</protein>
<name>A0A3B0VGG8_9ZZZZ</name>
<evidence type="ECO:0000256" key="1">
    <source>
        <dbReference type="ARBA" id="ARBA00022603"/>
    </source>
</evidence>
<dbReference type="GO" id="GO:0052915">
    <property type="term" value="F:23S rRNA (guanine(2445)-N(2))-methyltransferase activity"/>
    <property type="evidence" value="ECO:0007669"/>
    <property type="project" value="UniProtKB-EC"/>
</dbReference>
<dbReference type="InterPro" id="IPR019614">
    <property type="entry name" value="SAM-dep_methyl-trfase"/>
</dbReference>
<dbReference type="Gene3D" id="3.40.50.150">
    <property type="entry name" value="Vaccinia Virus protein VP39"/>
    <property type="match status" value="1"/>
</dbReference>
<evidence type="ECO:0000259" key="4">
    <source>
        <dbReference type="Pfam" id="PF10672"/>
    </source>
</evidence>
<dbReference type="SUPFAM" id="SSF53335">
    <property type="entry name" value="S-adenosyl-L-methionine-dependent methyltransferases"/>
    <property type="match status" value="1"/>
</dbReference>
<feature type="non-terminal residue" evidence="5">
    <location>
        <position position="227"/>
    </location>
</feature>
<gene>
    <name evidence="5" type="ORF">MNBD_CHLOROFLEXI01-1599</name>
</gene>
<dbReference type="EC" id="2.1.1.264" evidence="5"/>
<proteinExistence type="predicted"/>
<accession>A0A3B0VGG8</accession>
<dbReference type="Gene3D" id="3.30.750.80">
    <property type="entry name" value="RNA methyltransferase domain (HRMD) like"/>
    <property type="match status" value="1"/>
</dbReference>
<dbReference type="AlphaFoldDB" id="A0A3B0VGG8"/>
<dbReference type="Pfam" id="PF10672">
    <property type="entry name" value="Methyltrans_SAM"/>
    <property type="match status" value="1"/>
</dbReference>